<feature type="chain" id="PRO_5047186805" description="Secreted protein" evidence="2">
    <location>
        <begin position="26"/>
        <end position="154"/>
    </location>
</feature>
<feature type="signal peptide" evidence="2">
    <location>
        <begin position="1"/>
        <end position="25"/>
    </location>
</feature>
<dbReference type="RefSeq" id="WP_386822702.1">
    <property type="nucleotide sequence ID" value="NZ_JBHTIF010000001.1"/>
</dbReference>
<organism evidence="3 4">
    <name type="scientific">Lysobacter brunescens</name>
    <dbReference type="NCBI Taxonomy" id="262323"/>
    <lineage>
        <taxon>Bacteria</taxon>
        <taxon>Pseudomonadati</taxon>
        <taxon>Pseudomonadota</taxon>
        <taxon>Gammaproteobacteria</taxon>
        <taxon>Lysobacterales</taxon>
        <taxon>Lysobacteraceae</taxon>
        <taxon>Lysobacter</taxon>
    </lineage>
</organism>
<dbReference type="Proteomes" id="UP001597110">
    <property type="component" value="Unassembled WGS sequence"/>
</dbReference>
<feature type="compositionally biased region" description="Basic and acidic residues" evidence="1">
    <location>
        <begin position="135"/>
        <end position="145"/>
    </location>
</feature>
<keyword evidence="4" id="KW-1185">Reference proteome</keyword>
<protein>
    <recommendedName>
        <fullName evidence="5">Secreted protein</fullName>
    </recommendedName>
</protein>
<gene>
    <name evidence="3" type="ORF">ACFQ0E_05640</name>
</gene>
<sequence>MRKSVLLSLCLSAFSLVFMAPAALASDDRIQIVQELPEIRAAQDALKAALEKKDGPYARYSESQRKTLREQQSNIYGLIEGKQSVDELGEDNRLRLANLLMAQKSQLEQSPEDKTVCERVRVLGSNRPKLQCMSESRREQMREQQRTQGVKFQQ</sequence>
<feature type="region of interest" description="Disordered" evidence="1">
    <location>
        <begin position="128"/>
        <end position="154"/>
    </location>
</feature>
<reference evidence="4" key="1">
    <citation type="journal article" date="2019" name="Int. J. Syst. Evol. Microbiol.">
        <title>The Global Catalogue of Microorganisms (GCM) 10K type strain sequencing project: providing services to taxonomists for standard genome sequencing and annotation.</title>
        <authorList>
            <consortium name="The Broad Institute Genomics Platform"/>
            <consortium name="The Broad Institute Genome Sequencing Center for Infectious Disease"/>
            <person name="Wu L."/>
            <person name="Ma J."/>
        </authorList>
    </citation>
    <scope>NUCLEOTIDE SEQUENCE [LARGE SCALE GENOMIC DNA]</scope>
    <source>
        <strain evidence="4">CCUG 55585</strain>
    </source>
</reference>
<proteinExistence type="predicted"/>
<dbReference type="EMBL" id="JBHTIF010000001">
    <property type="protein sequence ID" value="MFD0725080.1"/>
    <property type="molecule type" value="Genomic_DNA"/>
</dbReference>
<name>A0ABW2Y972_9GAMM</name>
<keyword evidence="2" id="KW-0732">Signal</keyword>
<accession>A0ABW2Y972</accession>
<evidence type="ECO:0008006" key="5">
    <source>
        <dbReference type="Google" id="ProtNLM"/>
    </source>
</evidence>
<evidence type="ECO:0000313" key="3">
    <source>
        <dbReference type="EMBL" id="MFD0725080.1"/>
    </source>
</evidence>
<evidence type="ECO:0000256" key="1">
    <source>
        <dbReference type="SAM" id="MobiDB-lite"/>
    </source>
</evidence>
<evidence type="ECO:0000313" key="4">
    <source>
        <dbReference type="Proteomes" id="UP001597110"/>
    </source>
</evidence>
<evidence type="ECO:0000256" key="2">
    <source>
        <dbReference type="SAM" id="SignalP"/>
    </source>
</evidence>
<comment type="caution">
    <text evidence="3">The sequence shown here is derived from an EMBL/GenBank/DDBJ whole genome shotgun (WGS) entry which is preliminary data.</text>
</comment>